<gene>
    <name evidence="2" type="ORF">HRI_000295300</name>
</gene>
<evidence type="ECO:0000313" key="3">
    <source>
        <dbReference type="Proteomes" id="UP001165190"/>
    </source>
</evidence>
<evidence type="ECO:0000256" key="1">
    <source>
        <dbReference type="SAM" id="Coils"/>
    </source>
</evidence>
<dbReference type="Proteomes" id="UP001165190">
    <property type="component" value="Unassembled WGS sequence"/>
</dbReference>
<dbReference type="AlphaFoldDB" id="A0A9W7LK39"/>
<dbReference type="OrthoDB" id="1807149at2759"/>
<feature type="coiled-coil region" evidence="1">
    <location>
        <begin position="65"/>
        <end position="92"/>
    </location>
</feature>
<keyword evidence="1" id="KW-0175">Coiled coil</keyword>
<comment type="caution">
    <text evidence="2">The sequence shown here is derived from an EMBL/GenBank/DDBJ whole genome shotgun (WGS) entry which is preliminary data.</text>
</comment>
<protein>
    <submittedName>
        <fullName evidence="2">CRM family member 3B</fullName>
    </submittedName>
</protein>
<proteinExistence type="predicted"/>
<organism evidence="2 3">
    <name type="scientific">Hibiscus trionum</name>
    <name type="common">Flower of an hour</name>
    <dbReference type="NCBI Taxonomy" id="183268"/>
    <lineage>
        <taxon>Eukaryota</taxon>
        <taxon>Viridiplantae</taxon>
        <taxon>Streptophyta</taxon>
        <taxon>Embryophyta</taxon>
        <taxon>Tracheophyta</taxon>
        <taxon>Spermatophyta</taxon>
        <taxon>Magnoliopsida</taxon>
        <taxon>eudicotyledons</taxon>
        <taxon>Gunneridae</taxon>
        <taxon>Pentapetalae</taxon>
        <taxon>rosids</taxon>
        <taxon>malvids</taxon>
        <taxon>Malvales</taxon>
        <taxon>Malvaceae</taxon>
        <taxon>Malvoideae</taxon>
        <taxon>Hibiscus</taxon>
    </lineage>
</organism>
<accession>A0A9W7LK39</accession>
<dbReference type="EMBL" id="BSYR01000004">
    <property type="protein sequence ID" value="GMI66260.1"/>
    <property type="molecule type" value="Genomic_DNA"/>
</dbReference>
<name>A0A9W7LK39_HIBTR</name>
<evidence type="ECO:0000313" key="2">
    <source>
        <dbReference type="EMBL" id="GMI66260.1"/>
    </source>
</evidence>
<reference evidence="2" key="1">
    <citation type="submission" date="2023-05" db="EMBL/GenBank/DDBJ databases">
        <title>Genome and transcriptome analyses reveal genes involved in the formation of fine ridges on petal epidermal cells in Hibiscus trionum.</title>
        <authorList>
            <person name="Koshimizu S."/>
            <person name="Masuda S."/>
            <person name="Ishii T."/>
            <person name="Shirasu K."/>
            <person name="Hoshino A."/>
            <person name="Arita M."/>
        </authorList>
    </citation>
    <scope>NUCLEOTIDE SEQUENCE</scope>
    <source>
        <strain evidence="2">Hamamatsu line</strain>
    </source>
</reference>
<keyword evidence="3" id="KW-1185">Reference proteome</keyword>
<sequence>MQKTRNLRQEEARGRALALVGSNVKASTLPMVAGTTAATWGHQPSPDEVEEMKRNSALAQQASLVRHLEKKLDHAKGKLRKAYKALAKVQEQLERIWKH</sequence>